<gene>
    <name evidence="1" type="ORF">EPI10_023501</name>
</gene>
<dbReference type="Proteomes" id="UP000325315">
    <property type="component" value="Unassembled WGS sequence"/>
</dbReference>
<sequence>MRFSHIEKIYLGYHGQRGNFASNNIHERLDRGVANPSWYNLFPNYRLTHLNSPCSDHLLILLDK</sequence>
<dbReference type="SUPFAM" id="SSF56219">
    <property type="entry name" value="DNase I-like"/>
    <property type="match status" value="1"/>
</dbReference>
<dbReference type="PANTHER" id="PTHR33710">
    <property type="entry name" value="BNAC02G09200D PROTEIN"/>
    <property type="match status" value="1"/>
</dbReference>
<organism evidence="1 2">
    <name type="scientific">Gossypium australe</name>
    <dbReference type="NCBI Taxonomy" id="47621"/>
    <lineage>
        <taxon>Eukaryota</taxon>
        <taxon>Viridiplantae</taxon>
        <taxon>Streptophyta</taxon>
        <taxon>Embryophyta</taxon>
        <taxon>Tracheophyta</taxon>
        <taxon>Spermatophyta</taxon>
        <taxon>Magnoliopsida</taxon>
        <taxon>eudicotyledons</taxon>
        <taxon>Gunneridae</taxon>
        <taxon>Pentapetalae</taxon>
        <taxon>rosids</taxon>
        <taxon>malvids</taxon>
        <taxon>Malvales</taxon>
        <taxon>Malvaceae</taxon>
        <taxon>Malvoideae</taxon>
        <taxon>Gossypium</taxon>
    </lineage>
</organism>
<reference evidence="2" key="1">
    <citation type="journal article" date="2019" name="Plant Biotechnol. J.">
        <title>Genome sequencing of the Australian wild diploid species Gossypium australe highlights disease resistance and delayed gland morphogenesis.</title>
        <authorList>
            <person name="Cai Y."/>
            <person name="Cai X."/>
            <person name="Wang Q."/>
            <person name="Wang P."/>
            <person name="Zhang Y."/>
            <person name="Cai C."/>
            <person name="Xu Y."/>
            <person name="Wang K."/>
            <person name="Zhou Z."/>
            <person name="Wang C."/>
            <person name="Geng S."/>
            <person name="Li B."/>
            <person name="Dong Q."/>
            <person name="Hou Y."/>
            <person name="Wang H."/>
            <person name="Ai P."/>
            <person name="Liu Z."/>
            <person name="Yi F."/>
            <person name="Sun M."/>
            <person name="An G."/>
            <person name="Cheng J."/>
            <person name="Zhang Y."/>
            <person name="Shi Q."/>
            <person name="Xie Y."/>
            <person name="Shi X."/>
            <person name="Chang Y."/>
            <person name="Huang F."/>
            <person name="Chen Y."/>
            <person name="Hong S."/>
            <person name="Mi L."/>
            <person name="Sun Q."/>
            <person name="Zhang L."/>
            <person name="Zhou B."/>
            <person name="Peng R."/>
            <person name="Zhang X."/>
            <person name="Liu F."/>
        </authorList>
    </citation>
    <scope>NUCLEOTIDE SEQUENCE [LARGE SCALE GENOMIC DNA]</scope>
    <source>
        <strain evidence="2">cv. PA1801</strain>
    </source>
</reference>
<protein>
    <submittedName>
        <fullName evidence="1">Non-ltr retroelement reverse transcriptase</fullName>
    </submittedName>
</protein>
<keyword evidence="1" id="KW-0695">RNA-directed DNA polymerase</keyword>
<comment type="caution">
    <text evidence="1">The sequence shown here is derived from an EMBL/GenBank/DDBJ whole genome shotgun (WGS) entry which is preliminary data.</text>
</comment>
<dbReference type="GO" id="GO:0003964">
    <property type="term" value="F:RNA-directed DNA polymerase activity"/>
    <property type="evidence" value="ECO:0007669"/>
    <property type="project" value="UniProtKB-KW"/>
</dbReference>
<dbReference type="EMBL" id="SMMG02000005">
    <property type="protein sequence ID" value="KAA3473093.1"/>
    <property type="molecule type" value="Genomic_DNA"/>
</dbReference>
<keyword evidence="1" id="KW-0808">Transferase</keyword>
<dbReference type="InterPro" id="IPR036691">
    <property type="entry name" value="Endo/exonu/phosph_ase_sf"/>
</dbReference>
<keyword evidence="2" id="KW-1185">Reference proteome</keyword>
<proteinExistence type="predicted"/>
<dbReference type="OrthoDB" id="1751786at2759"/>
<name>A0A5B6VVH0_9ROSI</name>
<evidence type="ECO:0000313" key="2">
    <source>
        <dbReference type="Proteomes" id="UP000325315"/>
    </source>
</evidence>
<dbReference type="AlphaFoldDB" id="A0A5B6VVH0"/>
<evidence type="ECO:0000313" key="1">
    <source>
        <dbReference type="EMBL" id="KAA3473093.1"/>
    </source>
</evidence>
<keyword evidence="1" id="KW-0548">Nucleotidyltransferase</keyword>
<dbReference type="PANTHER" id="PTHR33710:SF62">
    <property type="entry name" value="DUF4283 DOMAIN PROTEIN"/>
    <property type="match status" value="1"/>
</dbReference>
<accession>A0A5B6VVH0</accession>